<organism evidence="2">
    <name type="scientific">Cyprideis torosa</name>
    <dbReference type="NCBI Taxonomy" id="163714"/>
    <lineage>
        <taxon>Eukaryota</taxon>
        <taxon>Metazoa</taxon>
        <taxon>Ecdysozoa</taxon>
        <taxon>Arthropoda</taxon>
        <taxon>Crustacea</taxon>
        <taxon>Oligostraca</taxon>
        <taxon>Ostracoda</taxon>
        <taxon>Podocopa</taxon>
        <taxon>Podocopida</taxon>
        <taxon>Cytherocopina</taxon>
        <taxon>Cytheroidea</taxon>
        <taxon>Cytherideidae</taxon>
        <taxon>Cyprideis</taxon>
    </lineage>
</organism>
<feature type="compositionally biased region" description="Acidic residues" evidence="1">
    <location>
        <begin position="149"/>
        <end position="158"/>
    </location>
</feature>
<feature type="compositionally biased region" description="Basic residues" evidence="1">
    <location>
        <begin position="221"/>
        <end position="231"/>
    </location>
</feature>
<accession>A0A7R8ZYD9</accession>
<evidence type="ECO:0000256" key="1">
    <source>
        <dbReference type="SAM" id="MobiDB-lite"/>
    </source>
</evidence>
<feature type="compositionally biased region" description="Polar residues" evidence="1">
    <location>
        <begin position="73"/>
        <end position="107"/>
    </location>
</feature>
<protein>
    <submittedName>
        <fullName evidence="2">Uncharacterized protein</fullName>
    </submittedName>
</protein>
<dbReference type="AlphaFoldDB" id="A0A7R8ZYD9"/>
<feature type="compositionally biased region" description="Polar residues" evidence="1">
    <location>
        <begin position="42"/>
        <end position="55"/>
    </location>
</feature>
<feature type="compositionally biased region" description="Basic residues" evidence="1">
    <location>
        <begin position="25"/>
        <end position="41"/>
    </location>
</feature>
<feature type="non-terminal residue" evidence="2">
    <location>
        <position position="1"/>
    </location>
</feature>
<name>A0A7R8ZYD9_9CRUS</name>
<dbReference type="EMBL" id="OB679732">
    <property type="protein sequence ID" value="CAD7236530.1"/>
    <property type="molecule type" value="Genomic_DNA"/>
</dbReference>
<feature type="non-terminal residue" evidence="2">
    <location>
        <position position="231"/>
    </location>
</feature>
<gene>
    <name evidence="2" type="ORF">CTOB1V02_LOCUS14345</name>
</gene>
<proteinExistence type="predicted"/>
<evidence type="ECO:0000313" key="2">
    <source>
        <dbReference type="EMBL" id="CAD7236530.1"/>
    </source>
</evidence>
<reference evidence="2" key="1">
    <citation type="submission" date="2020-11" db="EMBL/GenBank/DDBJ databases">
        <authorList>
            <person name="Tran Van P."/>
        </authorList>
    </citation>
    <scope>NUCLEOTIDE SEQUENCE</scope>
</reference>
<sequence length="231" mass="25234">SRSDAASGLGSGPEEEDEALEARVRASRARIVKGSANRKSRSSSGTGSDGYQSHQASRKGKNSGVVSQEKDNPQATPQDVTSTPQDVTSTPQGVTSSDQNEEVTQPRRSGKSSKNKKSSVPSLAAQSTGRVEKKRKKRAFQRVVLESDSSSEEEMEPIAEDKSPDPHPVMASSESEYESGVEEIPVKPPKGREKTKKRLTQKRFPRIDSESESEKDEAHSKEKRTRKPRGK</sequence>
<feature type="region of interest" description="Disordered" evidence="1">
    <location>
        <begin position="1"/>
        <end position="231"/>
    </location>
</feature>
<feature type="compositionally biased region" description="Basic residues" evidence="1">
    <location>
        <begin position="108"/>
        <end position="117"/>
    </location>
</feature>
<feature type="compositionally biased region" description="Basic residues" evidence="1">
    <location>
        <begin position="193"/>
        <end position="204"/>
    </location>
</feature>